<dbReference type="HOGENOM" id="CLU_107892_1_0_2"/>
<dbReference type="KEGG" id="mbu:Mbur_2279"/>
<dbReference type="STRING" id="259564.Mbur_2279"/>
<accession>Q12TT7</accession>
<organism evidence="2 3">
    <name type="scientific">Methanococcoides burtonii (strain DSM 6242 / NBRC 107633 / OCM 468 / ACE-M)</name>
    <dbReference type="NCBI Taxonomy" id="259564"/>
    <lineage>
        <taxon>Archaea</taxon>
        <taxon>Methanobacteriati</taxon>
        <taxon>Methanobacteriota</taxon>
        <taxon>Stenosarchaea group</taxon>
        <taxon>Methanomicrobia</taxon>
        <taxon>Methanosarcinales</taxon>
        <taxon>Methanosarcinaceae</taxon>
        <taxon>Methanococcoides</taxon>
    </lineage>
</organism>
<dbReference type="RefSeq" id="WP_011500275.1">
    <property type="nucleotide sequence ID" value="NC_007955.1"/>
</dbReference>
<evidence type="ECO:0000313" key="3">
    <source>
        <dbReference type="Proteomes" id="UP000001979"/>
    </source>
</evidence>
<dbReference type="AlphaFoldDB" id="Q12TT7"/>
<sequence>MKVIIDTNGFMIPVQFKVDIFGELGRLGYDEFIVPQAVVNELKSLVKKYRGENKTAAKVGLSLSDRCTLLDRAGIADDIILQLALDMDAAVLTNDVGLVKRLNDANATVVRLRQKNRLDITR</sequence>
<protein>
    <recommendedName>
        <fullName evidence="1">VapC9 PIN-like domain-containing protein</fullName>
    </recommendedName>
</protein>
<dbReference type="Proteomes" id="UP000001979">
    <property type="component" value="Chromosome"/>
</dbReference>
<keyword evidence="3" id="KW-1185">Reference proteome</keyword>
<proteinExistence type="predicted"/>
<gene>
    <name evidence="2" type="ordered locus">Mbur_2279</name>
</gene>
<dbReference type="OrthoDB" id="15280at2157"/>
<evidence type="ECO:0000259" key="1">
    <source>
        <dbReference type="Pfam" id="PF18477"/>
    </source>
</evidence>
<reference evidence="3" key="1">
    <citation type="journal article" date="2009" name="ISME J.">
        <title>The genome sequence of the psychrophilic archaeon, Methanococcoides burtonii: the role of genome evolution in cold adaptation.</title>
        <authorList>
            <person name="Allen M.A."/>
            <person name="Lauro F.M."/>
            <person name="Williams T.J."/>
            <person name="Burg D."/>
            <person name="Siddiqui K.S."/>
            <person name="De Francisci D."/>
            <person name="Chong K.W."/>
            <person name="Pilak O."/>
            <person name="Chew H.H."/>
            <person name="De Maere M.Z."/>
            <person name="Ting L."/>
            <person name="Katrib M."/>
            <person name="Ng C."/>
            <person name="Sowers K.R."/>
            <person name="Galperin M.Y."/>
            <person name="Anderson I.J."/>
            <person name="Ivanova N."/>
            <person name="Dalin E."/>
            <person name="Martinez M."/>
            <person name="Lapidus A."/>
            <person name="Hauser L."/>
            <person name="Land M."/>
            <person name="Thomas T."/>
            <person name="Cavicchioli R."/>
        </authorList>
    </citation>
    <scope>NUCLEOTIDE SEQUENCE [LARGE SCALE GENOMIC DNA]</scope>
    <source>
        <strain evidence="3">DSM 6242 / NBRC 107633 / OCM 468 / ACE-M</strain>
    </source>
</reference>
<dbReference type="InterPro" id="IPR041120">
    <property type="entry name" value="PIN_9"/>
</dbReference>
<dbReference type="SUPFAM" id="SSF88723">
    <property type="entry name" value="PIN domain-like"/>
    <property type="match status" value="1"/>
</dbReference>
<dbReference type="Pfam" id="PF18477">
    <property type="entry name" value="PIN_9"/>
    <property type="match status" value="1"/>
</dbReference>
<dbReference type="EMBL" id="CP000300">
    <property type="protein sequence ID" value="ABE53139.1"/>
    <property type="molecule type" value="Genomic_DNA"/>
</dbReference>
<name>Q12TT7_METBU</name>
<feature type="domain" description="VapC9 PIN-like" evidence="1">
    <location>
        <begin position="3"/>
        <end position="115"/>
    </location>
</feature>
<dbReference type="GeneID" id="3997233"/>
<dbReference type="InterPro" id="IPR029060">
    <property type="entry name" value="PIN-like_dom_sf"/>
</dbReference>
<dbReference type="Gene3D" id="3.40.50.1010">
    <property type="entry name" value="5'-nuclease"/>
    <property type="match status" value="1"/>
</dbReference>
<dbReference type="CDD" id="cd09879">
    <property type="entry name" value="PIN_VapC_AF0591-like"/>
    <property type="match status" value="1"/>
</dbReference>
<evidence type="ECO:0000313" key="2">
    <source>
        <dbReference type="EMBL" id="ABE53139.1"/>
    </source>
</evidence>